<dbReference type="InterPro" id="IPR029016">
    <property type="entry name" value="GAF-like_dom_sf"/>
</dbReference>
<evidence type="ECO:0000256" key="6">
    <source>
        <dbReference type="ARBA" id="ARBA00022777"/>
    </source>
</evidence>
<dbReference type="EMBL" id="JACICF010000001">
    <property type="protein sequence ID" value="MBB3763210.1"/>
    <property type="molecule type" value="Genomic_DNA"/>
</dbReference>
<feature type="domain" description="Signal transduction histidine kinase HWE region" evidence="9">
    <location>
        <begin position="300"/>
        <end position="380"/>
    </location>
</feature>
<keyword evidence="4" id="KW-0808">Transferase</keyword>
<dbReference type="PANTHER" id="PTHR41523">
    <property type="entry name" value="TWO-COMPONENT SYSTEM SENSOR PROTEIN"/>
    <property type="match status" value="1"/>
</dbReference>
<sequence>MDKSLLDLRHGPVSMDTAIEMLAASAELLGEAVFPALVEGIAKSLGMQWVFLSRPSNNAPTQAHTIAVWHDGSAPNLSYELPGSPCAVVVGDGACCYPSDVQSLFPEDELLSQMGAVSYVGIPLRSSEGEVIGLLAALGDAPIENVKIAQDILALFAGRAASELERIDASSANERLGRIVDGSLSEAYVFDGDTYRFELVNRGARENLGYSLPELHALTPWDIKPEYSEAQFRQFVEPLKSGALPYLQFETVHKRKDGSLYDVHVRLQYFGGTDNIFFASIDDITERKMAEERERLLMREVNHRAKNLLSIIQVLARQTITPGSEDGIGRFEDRLGALSASYDLLVDSPRKGVKLKDLVHAQLGHFDHLFDTRIKVHGPVVCLKPSAAQSIGMALHELATNAAKYGSLSNESGEVDIRWSIKNGAEGAPTLTLRWTESGGPSTTPPSRTGFGSTLIESSLRASTRGQVELLFAESGVRFALRADLSAVSDGQITED</sequence>
<protein>
    <recommendedName>
        <fullName evidence="2">histidine kinase</fullName>
        <ecNumber evidence="2">2.7.13.3</ecNumber>
    </recommendedName>
</protein>
<evidence type="ECO:0000256" key="1">
    <source>
        <dbReference type="ARBA" id="ARBA00000085"/>
    </source>
</evidence>
<dbReference type="Pfam" id="PF13426">
    <property type="entry name" value="PAS_9"/>
    <property type="match status" value="1"/>
</dbReference>
<keyword evidence="11" id="KW-1185">Reference proteome</keyword>
<dbReference type="InterPro" id="IPR003018">
    <property type="entry name" value="GAF"/>
</dbReference>
<name>A0A839YXK6_9SPHN</name>
<dbReference type="Gene3D" id="3.30.450.20">
    <property type="entry name" value="PAS domain"/>
    <property type="match status" value="1"/>
</dbReference>
<keyword evidence="5" id="KW-0547">Nucleotide-binding</keyword>
<dbReference type="Proteomes" id="UP000578569">
    <property type="component" value="Unassembled WGS sequence"/>
</dbReference>
<keyword evidence="3" id="KW-0597">Phosphoprotein</keyword>
<dbReference type="InterPro" id="IPR035965">
    <property type="entry name" value="PAS-like_dom_sf"/>
</dbReference>
<dbReference type="PANTHER" id="PTHR41523:SF7">
    <property type="entry name" value="HISTIDINE KINASE"/>
    <property type="match status" value="1"/>
</dbReference>
<comment type="catalytic activity">
    <reaction evidence="1">
        <text>ATP + protein L-histidine = ADP + protein N-phospho-L-histidine.</text>
        <dbReference type="EC" id="2.7.13.3"/>
    </reaction>
</comment>
<evidence type="ECO:0000313" key="10">
    <source>
        <dbReference type="EMBL" id="MBB3763210.1"/>
    </source>
</evidence>
<keyword evidence="6" id="KW-0418">Kinase</keyword>
<evidence type="ECO:0000256" key="3">
    <source>
        <dbReference type="ARBA" id="ARBA00022553"/>
    </source>
</evidence>
<evidence type="ECO:0000259" key="9">
    <source>
        <dbReference type="SMART" id="SM00911"/>
    </source>
</evidence>
<evidence type="ECO:0000313" key="11">
    <source>
        <dbReference type="Proteomes" id="UP000578569"/>
    </source>
</evidence>
<dbReference type="SUPFAM" id="SSF55785">
    <property type="entry name" value="PYP-like sensor domain (PAS domain)"/>
    <property type="match status" value="1"/>
</dbReference>
<dbReference type="GO" id="GO:0004673">
    <property type="term" value="F:protein histidine kinase activity"/>
    <property type="evidence" value="ECO:0007669"/>
    <property type="project" value="UniProtKB-EC"/>
</dbReference>
<feature type="domain" description="GAF" evidence="8">
    <location>
        <begin position="29"/>
        <end position="174"/>
    </location>
</feature>
<evidence type="ECO:0000256" key="2">
    <source>
        <dbReference type="ARBA" id="ARBA00012438"/>
    </source>
</evidence>
<comment type="caution">
    <text evidence="10">The sequence shown here is derived from an EMBL/GenBank/DDBJ whole genome shotgun (WGS) entry which is preliminary data.</text>
</comment>
<dbReference type="RefSeq" id="WP_183932523.1">
    <property type="nucleotide sequence ID" value="NZ_JACICF010000001.1"/>
</dbReference>
<dbReference type="NCBIfam" id="TIGR00229">
    <property type="entry name" value="sensory_box"/>
    <property type="match status" value="1"/>
</dbReference>
<dbReference type="CDD" id="cd00130">
    <property type="entry name" value="PAS"/>
    <property type="match status" value="1"/>
</dbReference>
<dbReference type="Pfam" id="PF01590">
    <property type="entry name" value="GAF"/>
    <property type="match status" value="1"/>
</dbReference>
<evidence type="ECO:0000256" key="7">
    <source>
        <dbReference type="ARBA" id="ARBA00022840"/>
    </source>
</evidence>
<reference evidence="10 11" key="1">
    <citation type="submission" date="2020-08" db="EMBL/GenBank/DDBJ databases">
        <title>Genomic Encyclopedia of Type Strains, Phase IV (KMG-IV): sequencing the most valuable type-strain genomes for metagenomic binning, comparative biology and taxonomic classification.</title>
        <authorList>
            <person name="Goeker M."/>
        </authorList>
    </citation>
    <scope>NUCLEOTIDE SEQUENCE [LARGE SCALE GENOMIC DNA]</scope>
    <source>
        <strain evidence="10 11">DSM 24194</strain>
    </source>
</reference>
<dbReference type="InterPro" id="IPR036890">
    <property type="entry name" value="HATPase_C_sf"/>
</dbReference>
<dbReference type="SMART" id="SM00065">
    <property type="entry name" value="GAF"/>
    <property type="match status" value="1"/>
</dbReference>
<dbReference type="Gene3D" id="3.30.565.10">
    <property type="entry name" value="Histidine kinase-like ATPase, C-terminal domain"/>
    <property type="match status" value="1"/>
</dbReference>
<evidence type="ECO:0000259" key="8">
    <source>
        <dbReference type="SMART" id="SM00065"/>
    </source>
</evidence>
<dbReference type="SMART" id="SM00911">
    <property type="entry name" value="HWE_HK"/>
    <property type="match status" value="1"/>
</dbReference>
<organism evidence="10 11">
    <name type="scientific">Sphingomicrobium lutaoense</name>
    <dbReference type="NCBI Taxonomy" id="515949"/>
    <lineage>
        <taxon>Bacteria</taxon>
        <taxon>Pseudomonadati</taxon>
        <taxon>Pseudomonadota</taxon>
        <taxon>Alphaproteobacteria</taxon>
        <taxon>Sphingomonadales</taxon>
        <taxon>Sphingomonadaceae</taxon>
        <taxon>Sphingomicrobium</taxon>
    </lineage>
</organism>
<dbReference type="Pfam" id="PF07536">
    <property type="entry name" value="HWE_HK"/>
    <property type="match status" value="1"/>
</dbReference>
<dbReference type="EC" id="2.7.13.3" evidence="2"/>
<evidence type="ECO:0000256" key="5">
    <source>
        <dbReference type="ARBA" id="ARBA00022741"/>
    </source>
</evidence>
<accession>A0A839YXK6</accession>
<dbReference type="InterPro" id="IPR011102">
    <property type="entry name" value="Sig_transdc_His_kinase_HWE"/>
</dbReference>
<proteinExistence type="predicted"/>
<gene>
    <name evidence="10" type="ORF">FHS50_000233</name>
</gene>
<dbReference type="GO" id="GO:0005524">
    <property type="term" value="F:ATP binding"/>
    <property type="evidence" value="ECO:0007669"/>
    <property type="project" value="UniProtKB-KW"/>
</dbReference>
<keyword evidence="7" id="KW-0067">ATP-binding</keyword>
<evidence type="ECO:0000256" key="4">
    <source>
        <dbReference type="ARBA" id="ARBA00022679"/>
    </source>
</evidence>
<dbReference type="InterPro" id="IPR000014">
    <property type="entry name" value="PAS"/>
</dbReference>
<dbReference type="AlphaFoldDB" id="A0A839YXK6"/>
<dbReference type="SUPFAM" id="SSF55781">
    <property type="entry name" value="GAF domain-like"/>
    <property type="match status" value="1"/>
</dbReference>
<dbReference type="Gene3D" id="3.30.450.40">
    <property type="match status" value="1"/>
</dbReference>